<evidence type="ECO:0000259" key="7">
    <source>
        <dbReference type="PROSITE" id="PS50157"/>
    </source>
</evidence>
<feature type="domain" description="C2H2-type" evidence="7">
    <location>
        <begin position="81"/>
        <end position="109"/>
    </location>
</feature>
<name>A0AAN8MG16_9TELE</name>
<evidence type="ECO:0000313" key="9">
    <source>
        <dbReference type="Proteomes" id="UP001356427"/>
    </source>
</evidence>
<keyword evidence="1" id="KW-0479">Metal-binding</keyword>
<feature type="region of interest" description="Disordered" evidence="6">
    <location>
        <begin position="1"/>
        <end position="38"/>
    </location>
</feature>
<dbReference type="InterPro" id="IPR050329">
    <property type="entry name" value="GLI_C2H2-zinc-finger"/>
</dbReference>
<dbReference type="GO" id="GO:0008270">
    <property type="term" value="F:zinc ion binding"/>
    <property type="evidence" value="ECO:0007669"/>
    <property type="project" value="UniProtKB-KW"/>
</dbReference>
<keyword evidence="9" id="KW-1185">Reference proteome</keyword>
<dbReference type="GO" id="GO:0045944">
    <property type="term" value="P:positive regulation of transcription by RNA polymerase II"/>
    <property type="evidence" value="ECO:0007669"/>
    <property type="project" value="UniProtKB-ARBA"/>
</dbReference>
<dbReference type="EMBL" id="JAGTTL010000003">
    <property type="protein sequence ID" value="KAK6325322.1"/>
    <property type="molecule type" value="Genomic_DNA"/>
</dbReference>
<gene>
    <name evidence="8" type="ORF">J4Q44_G00046640</name>
</gene>
<reference evidence="8 9" key="1">
    <citation type="submission" date="2021-04" db="EMBL/GenBank/DDBJ databases">
        <authorList>
            <person name="De Guttry C."/>
            <person name="Zahm M."/>
            <person name="Klopp C."/>
            <person name="Cabau C."/>
            <person name="Louis A."/>
            <person name="Berthelot C."/>
            <person name="Parey E."/>
            <person name="Roest Crollius H."/>
            <person name="Montfort J."/>
            <person name="Robinson-Rechavi M."/>
            <person name="Bucao C."/>
            <person name="Bouchez O."/>
            <person name="Gislard M."/>
            <person name="Lluch J."/>
            <person name="Milhes M."/>
            <person name="Lampietro C."/>
            <person name="Lopez Roques C."/>
            <person name="Donnadieu C."/>
            <person name="Braasch I."/>
            <person name="Desvignes T."/>
            <person name="Postlethwait J."/>
            <person name="Bobe J."/>
            <person name="Wedekind C."/>
            <person name="Guiguen Y."/>
        </authorList>
    </citation>
    <scope>NUCLEOTIDE SEQUENCE [LARGE SCALE GENOMIC DNA]</scope>
    <source>
        <strain evidence="8">Cs_M1</strain>
        <tissue evidence="8">Blood</tissue>
    </source>
</reference>
<dbReference type="Pfam" id="PF00096">
    <property type="entry name" value="zf-C2H2"/>
    <property type="match status" value="1"/>
</dbReference>
<protein>
    <recommendedName>
        <fullName evidence="7">C2H2-type domain-containing protein</fullName>
    </recommendedName>
</protein>
<dbReference type="PROSITE" id="PS00028">
    <property type="entry name" value="ZINC_FINGER_C2H2_1"/>
    <property type="match status" value="1"/>
</dbReference>
<evidence type="ECO:0000256" key="3">
    <source>
        <dbReference type="ARBA" id="ARBA00022771"/>
    </source>
</evidence>
<feature type="compositionally biased region" description="Basic residues" evidence="6">
    <location>
        <begin position="96"/>
        <end position="109"/>
    </location>
</feature>
<sequence>MAELKKEAGLPQTIQENRNEDEPGNLKAEEMDTPEDLQDDNLIKREHFHSSNNEKQDGHLAVRRNNFLTVHMRIHTGEKPYQCSDCGQSFSQIGDRKRHQKRQHSKEET</sequence>
<dbReference type="InterPro" id="IPR036236">
    <property type="entry name" value="Znf_C2H2_sf"/>
</dbReference>
<evidence type="ECO:0000256" key="2">
    <source>
        <dbReference type="ARBA" id="ARBA00022737"/>
    </source>
</evidence>
<organism evidence="8 9">
    <name type="scientific">Coregonus suidteri</name>
    <dbReference type="NCBI Taxonomy" id="861788"/>
    <lineage>
        <taxon>Eukaryota</taxon>
        <taxon>Metazoa</taxon>
        <taxon>Chordata</taxon>
        <taxon>Craniata</taxon>
        <taxon>Vertebrata</taxon>
        <taxon>Euteleostomi</taxon>
        <taxon>Actinopterygii</taxon>
        <taxon>Neopterygii</taxon>
        <taxon>Teleostei</taxon>
        <taxon>Protacanthopterygii</taxon>
        <taxon>Salmoniformes</taxon>
        <taxon>Salmonidae</taxon>
        <taxon>Coregoninae</taxon>
        <taxon>Coregonus</taxon>
    </lineage>
</organism>
<keyword evidence="3 5" id="KW-0863">Zinc-finger</keyword>
<dbReference type="PANTHER" id="PTHR19818:SF139">
    <property type="entry name" value="PAIR-RULE PROTEIN ODD-PAIRED"/>
    <property type="match status" value="1"/>
</dbReference>
<dbReference type="GO" id="GO:0000978">
    <property type="term" value="F:RNA polymerase II cis-regulatory region sequence-specific DNA binding"/>
    <property type="evidence" value="ECO:0007669"/>
    <property type="project" value="TreeGrafter"/>
</dbReference>
<dbReference type="Proteomes" id="UP001356427">
    <property type="component" value="Unassembled WGS sequence"/>
</dbReference>
<dbReference type="SUPFAM" id="SSF57667">
    <property type="entry name" value="beta-beta-alpha zinc fingers"/>
    <property type="match status" value="1"/>
</dbReference>
<dbReference type="GO" id="GO:0000981">
    <property type="term" value="F:DNA-binding transcription factor activity, RNA polymerase II-specific"/>
    <property type="evidence" value="ECO:0007669"/>
    <property type="project" value="TreeGrafter"/>
</dbReference>
<dbReference type="AlphaFoldDB" id="A0AAN8MG16"/>
<evidence type="ECO:0000313" key="8">
    <source>
        <dbReference type="EMBL" id="KAK6325322.1"/>
    </source>
</evidence>
<evidence type="ECO:0000256" key="1">
    <source>
        <dbReference type="ARBA" id="ARBA00022723"/>
    </source>
</evidence>
<dbReference type="PANTHER" id="PTHR19818">
    <property type="entry name" value="ZINC FINGER PROTEIN ZIC AND GLI"/>
    <property type="match status" value="1"/>
</dbReference>
<dbReference type="SMART" id="SM00355">
    <property type="entry name" value="ZnF_C2H2"/>
    <property type="match status" value="1"/>
</dbReference>
<evidence type="ECO:0000256" key="5">
    <source>
        <dbReference type="PROSITE-ProRule" id="PRU00042"/>
    </source>
</evidence>
<dbReference type="Gene3D" id="3.30.160.60">
    <property type="entry name" value="Classic Zinc Finger"/>
    <property type="match status" value="2"/>
</dbReference>
<dbReference type="GO" id="GO:0005634">
    <property type="term" value="C:nucleus"/>
    <property type="evidence" value="ECO:0007669"/>
    <property type="project" value="UniProtKB-ARBA"/>
</dbReference>
<keyword evidence="2" id="KW-0677">Repeat</keyword>
<dbReference type="PROSITE" id="PS50157">
    <property type="entry name" value="ZINC_FINGER_C2H2_2"/>
    <property type="match status" value="1"/>
</dbReference>
<feature type="region of interest" description="Disordered" evidence="6">
    <location>
        <begin position="77"/>
        <end position="109"/>
    </location>
</feature>
<evidence type="ECO:0000256" key="6">
    <source>
        <dbReference type="SAM" id="MobiDB-lite"/>
    </source>
</evidence>
<keyword evidence="4" id="KW-0862">Zinc</keyword>
<proteinExistence type="predicted"/>
<accession>A0AAN8MG16</accession>
<dbReference type="InterPro" id="IPR013087">
    <property type="entry name" value="Znf_C2H2_type"/>
</dbReference>
<comment type="caution">
    <text evidence="8">The sequence shown here is derived from an EMBL/GenBank/DDBJ whole genome shotgun (WGS) entry which is preliminary data.</text>
</comment>
<dbReference type="FunFam" id="3.30.160.60:FF:002343">
    <property type="entry name" value="Zinc finger protein 33A"/>
    <property type="match status" value="1"/>
</dbReference>
<evidence type="ECO:0000256" key="4">
    <source>
        <dbReference type="ARBA" id="ARBA00022833"/>
    </source>
</evidence>